<protein>
    <recommendedName>
        <fullName evidence="4">DNA topoisomerase (ATP-hydrolyzing)</fullName>
        <ecNumber evidence="4">5.6.2.2</ecNumber>
    </recommendedName>
</protein>
<evidence type="ECO:0000259" key="12">
    <source>
        <dbReference type="Pfam" id="PF21180"/>
    </source>
</evidence>
<evidence type="ECO:0000256" key="8">
    <source>
        <dbReference type="ARBA" id="ARBA00023125"/>
    </source>
</evidence>
<feature type="domain" description="Spo11/DNA topoisomerase VI subunit A N-terminal" evidence="11">
    <location>
        <begin position="29"/>
        <end position="83"/>
    </location>
</feature>
<dbReference type="EMBL" id="SBIQ01000021">
    <property type="protein sequence ID" value="KAF7684258.1"/>
    <property type="molecule type" value="Genomic_DNA"/>
</dbReference>
<evidence type="ECO:0000256" key="6">
    <source>
        <dbReference type="ARBA" id="ARBA00022842"/>
    </source>
</evidence>
<evidence type="ECO:0000313" key="14">
    <source>
        <dbReference type="Proteomes" id="UP001516464"/>
    </source>
</evidence>
<keyword evidence="6" id="KW-0460">Magnesium</keyword>
<evidence type="ECO:0000256" key="9">
    <source>
        <dbReference type="ARBA" id="ARBA00023235"/>
    </source>
</evidence>
<keyword evidence="5" id="KW-0479">Metal-binding</keyword>
<keyword evidence="14" id="KW-1185">Reference proteome</keyword>
<feature type="active site" description="O-(5'-phospho-DNA)-tyrosine intermediate" evidence="10">
    <location>
        <position position="52"/>
    </location>
</feature>
<dbReference type="PRINTS" id="PR01550">
    <property type="entry name" value="TOP6AFAMILY"/>
</dbReference>
<keyword evidence="8 10" id="KW-0238">DNA-binding</keyword>
<dbReference type="PANTHER" id="PTHR10848">
    <property type="entry name" value="MEIOTIC RECOMBINATION PROTEIN SPO11"/>
    <property type="match status" value="1"/>
</dbReference>
<accession>A0ABQ7I1L0</accession>
<comment type="catalytic activity">
    <reaction evidence="1 10">
        <text>ATP-dependent breakage, passage and rejoining of double-stranded DNA.</text>
        <dbReference type="EC" id="5.6.2.2"/>
    </reaction>
</comment>
<sequence>MNIIEKIKLQTRSLLHSMFSNNTPITAKLKFYEILFKMQLNKTPQSKREIFYQSVSIFKSQGRVNNLIAQTVNEFGVTEADLFISASLKGLIYLPQKTIHFRYAMHDICIKKHGLIPNMYKIKRIEVTIKYVLIIEKDSMFSNLISLIDKLIEEGKNILQLNECMLVCTKGYPDLNTLRFLSTLNANNVFGLFDFDPFGIHIFLVIKNGSKKNNNLRIEKIKKIGINMEDIFIYKIDEKETLELNKWDNKKIKTMLDDKTIDKDIKNDLLFIKGYGRKLEMDIFILRDPLFMVNYLNSKLENENIK</sequence>
<comment type="similarity">
    <text evidence="3 10">Belongs to the TOP6A family.</text>
</comment>
<evidence type="ECO:0000256" key="1">
    <source>
        <dbReference type="ARBA" id="ARBA00000185"/>
    </source>
</evidence>
<dbReference type="InterPro" id="IPR002815">
    <property type="entry name" value="Spo11/TopoVI_A"/>
</dbReference>
<evidence type="ECO:0000259" key="11">
    <source>
        <dbReference type="Pfam" id="PF04406"/>
    </source>
</evidence>
<dbReference type="Gene3D" id="3.40.1360.10">
    <property type="match status" value="1"/>
</dbReference>
<dbReference type="Pfam" id="PF04406">
    <property type="entry name" value="TP6A_N"/>
    <property type="match status" value="1"/>
</dbReference>
<proteinExistence type="inferred from homology"/>
<dbReference type="CDD" id="cd00223">
    <property type="entry name" value="TOPRIM_TopoIIB_SPO"/>
    <property type="match status" value="1"/>
</dbReference>
<dbReference type="InterPro" id="IPR013049">
    <property type="entry name" value="Spo11/TopoVI_A_N"/>
</dbReference>
<dbReference type="PROSITE" id="PS52041">
    <property type="entry name" value="TOPO_IIB"/>
    <property type="match status" value="1"/>
</dbReference>
<reference evidence="13 14" key="1">
    <citation type="submission" date="2019-01" db="EMBL/GenBank/DDBJ databases">
        <title>Genomes sequencing and comparative genomics of infectious freshwater microsporidia, Cucumispora dikerogammari and Thelohania contejeani.</title>
        <authorList>
            <person name="Cormier A."/>
            <person name="Giraud I."/>
            <person name="Wattier R."/>
            <person name="Teixeira M."/>
            <person name="Grandjean F."/>
            <person name="Rigaud T."/>
            <person name="Cordaux R."/>
        </authorList>
    </citation>
    <scope>NUCLEOTIDE SEQUENCE [LARGE SCALE GENOMIC DNA]</scope>
    <source>
        <strain evidence="13">T1</strain>
        <tissue evidence="13">Spores</tissue>
    </source>
</reference>
<organism evidence="13 14">
    <name type="scientific">Astathelohania contejeani</name>
    <dbReference type="NCBI Taxonomy" id="164912"/>
    <lineage>
        <taxon>Eukaryota</taxon>
        <taxon>Fungi</taxon>
        <taxon>Fungi incertae sedis</taxon>
        <taxon>Microsporidia</taxon>
        <taxon>Astathelohaniidae</taxon>
        <taxon>Astathelohania</taxon>
    </lineage>
</organism>
<comment type="caution">
    <text evidence="13">The sequence shown here is derived from an EMBL/GenBank/DDBJ whole genome shotgun (WGS) entry which is preliminary data.</text>
</comment>
<comment type="cofactor">
    <cofactor evidence="2">
        <name>Mg(2+)</name>
        <dbReference type="ChEBI" id="CHEBI:18420"/>
    </cofactor>
</comment>
<gene>
    <name evidence="13" type="primary">SPO11</name>
    <name evidence="13" type="ORF">TCON_0550</name>
</gene>
<evidence type="ECO:0000256" key="5">
    <source>
        <dbReference type="ARBA" id="ARBA00022723"/>
    </source>
</evidence>
<dbReference type="EC" id="5.6.2.2" evidence="4"/>
<evidence type="ECO:0000256" key="3">
    <source>
        <dbReference type="ARBA" id="ARBA00006559"/>
    </source>
</evidence>
<dbReference type="SUPFAM" id="SSF56726">
    <property type="entry name" value="DNA topoisomerase IV, alpha subunit"/>
    <property type="match status" value="1"/>
</dbReference>
<dbReference type="InterPro" id="IPR036078">
    <property type="entry name" value="Spo11/TopoVI_A_sf"/>
</dbReference>
<keyword evidence="7 10" id="KW-0799">Topoisomerase</keyword>
<evidence type="ECO:0000313" key="13">
    <source>
        <dbReference type="EMBL" id="KAF7684258.1"/>
    </source>
</evidence>
<evidence type="ECO:0000256" key="2">
    <source>
        <dbReference type="ARBA" id="ARBA00001946"/>
    </source>
</evidence>
<name>A0ABQ7I1L0_9MICR</name>
<dbReference type="Pfam" id="PF21180">
    <property type="entry name" value="TOP6A-Spo11_Toprim"/>
    <property type="match status" value="1"/>
</dbReference>
<keyword evidence="9 10" id="KW-0413">Isomerase</keyword>
<dbReference type="PANTHER" id="PTHR10848:SF0">
    <property type="entry name" value="MEIOTIC RECOMBINATION PROTEIN SPO11"/>
    <property type="match status" value="1"/>
</dbReference>
<dbReference type="InterPro" id="IPR034136">
    <property type="entry name" value="TOPRIM_Topo6A/Spo11"/>
</dbReference>
<evidence type="ECO:0000256" key="10">
    <source>
        <dbReference type="PROSITE-ProRule" id="PRU01385"/>
    </source>
</evidence>
<evidence type="ECO:0000256" key="7">
    <source>
        <dbReference type="ARBA" id="ARBA00023029"/>
    </source>
</evidence>
<dbReference type="Proteomes" id="UP001516464">
    <property type="component" value="Unassembled WGS sequence"/>
</dbReference>
<feature type="domain" description="Topoisomerase 6 subunit A/Spo11 TOPRIM" evidence="12">
    <location>
        <begin position="131"/>
        <end position="300"/>
    </location>
</feature>
<evidence type="ECO:0000256" key="4">
    <source>
        <dbReference type="ARBA" id="ARBA00012895"/>
    </source>
</evidence>